<evidence type="ECO:0000313" key="2">
    <source>
        <dbReference type="EMBL" id="NYI46589.1"/>
    </source>
</evidence>
<reference evidence="2 3" key="1">
    <citation type="submission" date="2020-07" db="EMBL/GenBank/DDBJ databases">
        <title>Sequencing the genomes of 1000 actinobacteria strains.</title>
        <authorList>
            <person name="Klenk H.-P."/>
        </authorList>
    </citation>
    <scope>NUCLEOTIDE SEQUENCE [LARGE SCALE GENOMIC DNA]</scope>
    <source>
        <strain evidence="2 3">DSM 15131</strain>
    </source>
</reference>
<sequence length="260" mass="26642">MRRTIIVIVTALALLGGLGAAVAANNGGSTVTRARLEKSLPATFANIYIQQAQILGRHDITASSLQAKAMCDKHGPDVADVGPGGDWVCLMSWNDPQVPMPTEGYGKFELNVHSNDCYTAAGPTKLTGFLTITDAHGKEVTNPAFEFDGCFDPNSDDTATGVQFPSVLNSASPSVVPNSEGHVSMKATCGTGSQGCAGTAVATAGDVNLGTVPFNVKEEATATISFPGALPPGTKEITVDFTTSAGVAGSDSVTIPVLAR</sequence>
<proteinExistence type="predicted"/>
<feature type="chain" id="PRO_5031399230" evidence="1">
    <location>
        <begin position="24"/>
        <end position="260"/>
    </location>
</feature>
<organism evidence="2 3">
    <name type="scientific">Nocardioides aromaticivorans</name>
    <dbReference type="NCBI Taxonomy" id="200618"/>
    <lineage>
        <taxon>Bacteria</taxon>
        <taxon>Bacillati</taxon>
        <taxon>Actinomycetota</taxon>
        <taxon>Actinomycetes</taxon>
        <taxon>Propionibacteriales</taxon>
        <taxon>Nocardioidaceae</taxon>
        <taxon>Nocardioides</taxon>
    </lineage>
</organism>
<name>A0A7Z0CMQ4_9ACTN</name>
<keyword evidence="1" id="KW-0732">Signal</keyword>
<accession>A0A7Z0CMQ4</accession>
<evidence type="ECO:0000256" key="1">
    <source>
        <dbReference type="SAM" id="SignalP"/>
    </source>
</evidence>
<gene>
    <name evidence="2" type="ORF">BJ993_003669</name>
</gene>
<dbReference type="AlphaFoldDB" id="A0A7Z0CMQ4"/>
<dbReference type="Proteomes" id="UP000562045">
    <property type="component" value="Unassembled WGS sequence"/>
</dbReference>
<comment type="caution">
    <text evidence="2">The sequence shown here is derived from an EMBL/GenBank/DDBJ whole genome shotgun (WGS) entry which is preliminary data.</text>
</comment>
<dbReference type="EMBL" id="JACBZM010000001">
    <property type="protein sequence ID" value="NYI46589.1"/>
    <property type="molecule type" value="Genomic_DNA"/>
</dbReference>
<evidence type="ECO:0000313" key="3">
    <source>
        <dbReference type="Proteomes" id="UP000562045"/>
    </source>
</evidence>
<feature type="signal peptide" evidence="1">
    <location>
        <begin position="1"/>
        <end position="23"/>
    </location>
</feature>
<protein>
    <submittedName>
        <fullName evidence="2">Uncharacterized protein</fullName>
    </submittedName>
</protein>
<dbReference type="RefSeq" id="WP_179650442.1">
    <property type="nucleotide sequence ID" value="NZ_JACBZM010000001.1"/>
</dbReference>